<dbReference type="RefSeq" id="WP_119147315.1">
    <property type="nucleotide sequence ID" value="NZ_QXJM01000006.1"/>
</dbReference>
<dbReference type="InterPro" id="IPR016181">
    <property type="entry name" value="Acyl_CoA_acyltransferase"/>
</dbReference>
<dbReference type="SUPFAM" id="SSF55729">
    <property type="entry name" value="Acyl-CoA N-acyltransferases (Nat)"/>
    <property type="match status" value="1"/>
</dbReference>
<dbReference type="Proteomes" id="UP000266340">
    <property type="component" value="Unassembled WGS sequence"/>
</dbReference>
<gene>
    <name evidence="1" type="ORF">D3H35_00535</name>
</gene>
<accession>A0A398CXZ3</accession>
<keyword evidence="2" id="KW-1185">Reference proteome</keyword>
<dbReference type="OrthoDB" id="9768284at2"/>
<name>A0A398CXZ3_9BACL</name>
<proteinExistence type="predicted"/>
<dbReference type="AlphaFoldDB" id="A0A398CXZ3"/>
<sequence>MTKLLHHALRKNARSGQTISMLHPFSVPFYRKYGMSADGDEKAVHDRDEAFSSSADVPDGCHCAETFGTAERRVRTIRCKI</sequence>
<dbReference type="Pfam" id="PF13527">
    <property type="entry name" value="Acetyltransf_9"/>
    <property type="match status" value="1"/>
</dbReference>
<dbReference type="GO" id="GO:0016740">
    <property type="term" value="F:transferase activity"/>
    <property type="evidence" value="ECO:0007669"/>
    <property type="project" value="UniProtKB-KW"/>
</dbReference>
<evidence type="ECO:0000313" key="2">
    <source>
        <dbReference type="Proteomes" id="UP000266340"/>
    </source>
</evidence>
<dbReference type="Gene3D" id="3.40.630.30">
    <property type="match status" value="1"/>
</dbReference>
<dbReference type="EMBL" id="QXJM01000006">
    <property type="protein sequence ID" value="RIE05408.1"/>
    <property type="molecule type" value="Genomic_DNA"/>
</dbReference>
<organism evidence="1 2">
    <name type="scientific">Cohnella faecalis</name>
    <dbReference type="NCBI Taxonomy" id="2315694"/>
    <lineage>
        <taxon>Bacteria</taxon>
        <taxon>Bacillati</taxon>
        <taxon>Bacillota</taxon>
        <taxon>Bacilli</taxon>
        <taxon>Bacillales</taxon>
        <taxon>Paenibacillaceae</taxon>
        <taxon>Cohnella</taxon>
    </lineage>
</organism>
<evidence type="ECO:0000313" key="1">
    <source>
        <dbReference type="EMBL" id="RIE05408.1"/>
    </source>
</evidence>
<comment type="caution">
    <text evidence="1">The sequence shown here is derived from an EMBL/GenBank/DDBJ whole genome shotgun (WGS) entry which is preliminary data.</text>
</comment>
<protein>
    <submittedName>
        <fullName evidence="1">GNAT family N-acetyltransferase</fullName>
    </submittedName>
</protein>
<reference evidence="1 2" key="1">
    <citation type="submission" date="2018-09" db="EMBL/GenBank/DDBJ databases">
        <title>Cohnella cavernae sp. nov., isolated from a karst cave.</title>
        <authorList>
            <person name="Zhu H."/>
        </authorList>
    </citation>
    <scope>NUCLEOTIDE SEQUENCE [LARGE SCALE GENOMIC DNA]</scope>
    <source>
        <strain evidence="1 2">K2E09-144</strain>
    </source>
</reference>
<keyword evidence="1" id="KW-0808">Transferase</keyword>